<evidence type="ECO:0000256" key="2">
    <source>
        <dbReference type="ARBA" id="ARBA00022603"/>
    </source>
</evidence>
<dbReference type="CDD" id="cd00351">
    <property type="entry name" value="TS_Pyrimidine_HMase"/>
    <property type="match status" value="1"/>
</dbReference>
<dbReference type="RefSeq" id="WP_323305784.1">
    <property type="nucleotide sequence ID" value="NZ_JAYGHX010000006.1"/>
</dbReference>
<sequence>MRGTIFSAVGELLWYLSGRDDVEFIAYYVTAYRKEAEANGTIAGAYGPRLVGGPEGGQLAHVTSMLRDHPSTRRAVIQLFDRKDVSSVSRLNDVPCTCVLQFLIRDDKLDLVAFMRSSDVYLGLPHDIFAFTMIQELVASELGISLGEYVHMAGSLHLYEHDTADAQVFLGEHFMPECPMPEMPLGNHRDSIQALLEIEACARGSMEMEELLRKLSGLSAYWQDIGFLVIAFSAWRKCTARVVTPQRTLEALFLIKEQAPTSFYSDFVLKKIDAVRRKCR</sequence>
<evidence type="ECO:0000259" key="4">
    <source>
        <dbReference type="Pfam" id="PF00303"/>
    </source>
</evidence>
<dbReference type="Pfam" id="PF00303">
    <property type="entry name" value="Thymidylat_synt"/>
    <property type="match status" value="1"/>
</dbReference>
<accession>A0ABU5RVL1</accession>
<keyword evidence="6" id="KW-1185">Reference proteome</keyword>
<dbReference type="PRINTS" id="PR00108">
    <property type="entry name" value="THYMDSNTHASE"/>
</dbReference>
<proteinExistence type="predicted"/>
<dbReference type="InterPro" id="IPR000398">
    <property type="entry name" value="Thymidylate_synthase"/>
</dbReference>
<dbReference type="InterPro" id="IPR045097">
    <property type="entry name" value="Thymidate_synth/dCMP_Mease"/>
</dbReference>
<dbReference type="SUPFAM" id="SSF55831">
    <property type="entry name" value="Thymidylate synthase/dCMP hydroxymethylase"/>
    <property type="match status" value="1"/>
</dbReference>
<keyword evidence="2 5" id="KW-0489">Methyltransferase</keyword>
<dbReference type="PANTHER" id="PTHR11548">
    <property type="entry name" value="THYMIDYLATE SYNTHASE 1"/>
    <property type="match status" value="1"/>
</dbReference>
<evidence type="ECO:0000313" key="5">
    <source>
        <dbReference type="EMBL" id="MEA5391797.1"/>
    </source>
</evidence>
<dbReference type="PANTHER" id="PTHR11548:SF9">
    <property type="entry name" value="THYMIDYLATE SYNTHASE"/>
    <property type="match status" value="1"/>
</dbReference>
<dbReference type="Gene3D" id="3.30.572.10">
    <property type="entry name" value="Thymidylate synthase/dCMP hydroxymethylase domain"/>
    <property type="match status" value="1"/>
</dbReference>
<evidence type="ECO:0000313" key="6">
    <source>
        <dbReference type="Proteomes" id="UP001304461"/>
    </source>
</evidence>
<reference evidence="5 6" key="1">
    <citation type="submission" date="2023-12" db="EMBL/GenBank/DDBJ databases">
        <title>Baltic Sea Cyanobacteria.</title>
        <authorList>
            <person name="Delbaje E."/>
            <person name="Fewer D.P."/>
            <person name="Shishido T.K."/>
        </authorList>
    </citation>
    <scope>NUCLEOTIDE SEQUENCE [LARGE SCALE GENOMIC DNA]</scope>
    <source>
        <strain evidence="5 6">UHCC 0139</strain>
    </source>
</reference>
<organism evidence="5 6">
    <name type="scientific">Cyanobium gracile UHCC 0139</name>
    <dbReference type="NCBI Taxonomy" id="3110308"/>
    <lineage>
        <taxon>Bacteria</taxon>
        <taxon>Bacillati</taxon>
        <taxon>Cyanobacteriota</taxon>
        <taxon>Cyanophyceae</taxon>
        <taxon>Synechococcales</taxon>
        <taxon>Prochlorococcaceae</taxon>
        <taxon>Cyanobium</taxon>
    </lineage>
</organism>
<evidence type="ECO:0000256" key="1">
    <source>
        <dbReference type="ARBA" id="ARBA00011947"/>
    </source>
</evidence>
<dbReference type="EC" id="2.1.1.45" evidence="1"/>
<feature type="domain" description="Thymidylate synthase/dCMP hydroxymethylase" evidence="4">
    <location>
        <begin position="7"/>
        <end position="192"/>
    </location>
</feature>
<dbReference type="InterPro" id="IPR036926">
    <property type="entry name" value="Thymidate_synth/dCMP_Mease_sf"/>
</dbReference>
<dbReference type="GO" id="GO:0004799">
    <property type="term" value="F:thymidylate synthase activity"/>
    <property type="evidence" value="ECO:0007669"/>
    <property type="project" value="UniProtKB-EC"/>
</dbReference>
<dbReference type="Proteomes" id="UP001304461">
    <property type="component" value="Unassembled WGS sequence"/>
</dbReference>
<keyword evidence="3 5" id="KW-0808">Transferase</keyword>
<protein>
    <recommendedName>
        <fullName evidence="1">thymidylate synthase</fullName>
        <ecNumber evidence="1">2.1.1.45</ecNumber>
    </recommendedName>
</protein>
<evidence type="ECO:0000256" key="3">
    <source>
        <dbReference type="ARBA" id="ARBA00022679"/>
    </source>
</evidence>
<dbReference type="EMBL" id="JAYGHX010000006">
    <property type="protein sequence ID" value="MEA5391797.1"/>
    <property type="molecule type" value="Genomic_DNA"/>
</dbReference>
<name>A0ABU5RVL1_9CYAN</name>
<dbReference type="InterPro" id="IPR023451">
    <property type="entry name" value="Thymidate_synth/dCMP_Mease_dom"/>
</dbReference>
<comment type="caution">
    <text evidence="5">The sequence shown here is derived from an EMBL/GenBank/DDBJ whole genome shotgun (WGS) entry which is preliminary data.</text>
</comment>
<dbReference type="GO" id="GO:0032259">
    <property type="term" value="P:methylation"/>
    <property type="evidence" value="ECO:0007669"/>
    <property type="project" value="UniProtKB-KW"/>
</dbReference>
<gene>
    <name evidence="5" type="ORF">VB738_11070</name>
</gene>